<dbReference type="InterPro" id="IPR050859">
    <property type="entry name" value="Class-I_PLP-dep_aminotransf"/>
</dbReference>
<keyword evidence="9" id="KW-1185">Reference proteome</keyword>
<feature type="domain" description="Aminotransferase class I/classII large" evidence="7">
    <location>
        <begin position="55"/>
        <end position="384"/>
    </location>
</feature>
<comment type="subunit">
    <text evidence="3">Homodimer.</text>
</comment>
<dbReference type="PANTHER" id="PTHR42790:SF19">
    <property type="entry name" value="KYNURENINE_ALPHA-AMINOADIPATE AMINOTRANSFERASE, MITOCHONDRIAL"/>
    <property type="match status" value="1"/>
</dbReference>
<evidence type="ECO:0000259" key="7">
    <source>
        <dbReference type="Pfam" id="PF00155"/>
    </source>
</evidence>
<dbReference type="SUPFAM" id="SSF53383">
    <property type="entry name" value="PLP-dependent transferases"/>
    <property type="match status" value="1"/>
</dbReference>
<comment type="caution">
    <text evidence="8">The sequence shown here is derived from an EMBL/GenBank/DDBJ whole genome shotgun (WGS) entry which is preliminary data.</text>
</comment>
<dbReference type="PANTHER" id="PTHR42790">
    <property type="entry name" value="AMINOTRANSFERASE"/>
    <property type="match status" value="1"/>
</dbReference>
<sequence>MHYAARMKLVKPSAIRELLKLGEDPSIISFGGGYPDPSLFPTDGLAESYRSTITEHGRTALQYSASSGLRRLREQVAARVANDGTACDPDQVLILQGAQQGLDLVGKMLIDSGDTVLTENPTFLGALVAFNPYQPRYHAIAMDGDGIDTDAVDAFFRGGGRAKFLYTVPDFQNPTGVTMSLARRQRLVELARTHDFIILEDSPYRDVRFQGPAIPTLLSLDTDGRVIHLGSFSKILAPGLRLGWAVAPQPVIDKLTLLKLAADTQCSTLNMLATSRFLDAHDIEAQIARIRDIYRGKRDLMLAMLRAHFPQSVEFTEPNGGLFTWLTFPAGFDTAQFMAEQAVPLAKVAYVPGATFFPTDGPCNHARFSFSTQSDEAIEAGVARLGALLRKTL</sequence>
<evidence type="ECO:0000313" key="8">
    <source>
        <dbReference type="EMBL" id="GIL37875.1"/>
    </source>
</evidence>
<comment type="cofactor">
    <cofactor evidence="1">
        <name>pyridoxal 5'-phosphate</name>
        <dbReference type="ChEBI" id="CHEBI:597326"/>
    </cofactor>
</comment>
<dbReference type="EMBL" id="BOPV01000001">
    <property type="protein sequence ID" value="GIL37875.1"/>
    <property type="molecule type" value="Genomic_DNA"/>
</dbReference>
<comment type="similarity">
    <text evidence="2">Belongs to the class-I pyridoxal-phosphate-dependent aminotransferase family.</text>
</comment>
<dbReference type="GO" id="GO:0008483">
    <property type="term" value="F:transaminase activity"/>
    <property type="evidence" value="ECO:0007669"/>
    <property type="project" value="UniProtKB-KW"/>
</dbReference>
<dbReference type="GO" id="GO:0030170">
    <property type="term" value="F:pyridoxal phosphate binding"/>
    <property type="evidence" value="ECO:0007669"/>
    <property type="project" value="InterPro"/>
</dbReference>
<evidence type="ECO:0000256" key="6">
    <source>
        <dbReference type="ARBA" id="ARBA00022898"/>
    </source>
</evidence>
<dbReference type="InterPro" id="IPR015421">
    <property type="entry name" value="PyrdxlP-dep_Trfase_major"/>
</dbReference>
<dbReference type="InterPro" id="IPR004839">
    <property type="entry name" value="Aminotransferase_I/II_large"/>
</dbReference>
<evidence type="ECO:0000256" key="1">
    <source>
        <dbReference type="ARBA" id="ARBA00001933"/>
    </source>
</evidence>
<evidence type="ECO:0000313" key="9">
    <source>
        <dbReference type="Proteomes" id="UP000681075"/>
    </source>
</evidence>
<evidence type="ECO:0000256" key="5">
    <source>
        <dbReference type="ARBA" id="ARBA00022679"/>
    </source>
</evidence>
<evidence type="ECO:0000256" key="3">
    <source>
        <dbReference type="ARBA" id="ARBA00011738"/>
    </source>
</evidence>
<dbReference type="FunFam" id="3.40.640.10:FF:000053">
    <property type="entry name" value="Aminotransferase, class I"/>
    <property type="match status" value="1"/>
</dbReference>
<dbReference type="Pfam" id="PF00155">
    <property type="entry name" value="Aminotran_1_2"/>
    <property type="match status" value="1"/>
</dbReference>
<accession>A0A8S8X974</accession>
<reference evidence="8" key="1">
    <citation type="submission" date="2021-02" db="EMBL/GenBank/DDBJ databases">
        <title>Genome sequence of Rhodospirillales sp. strain TMPK1 isolated from soil.</title>
        <authorList>
            <person name="Nakai R."/>
            <person name="Kusada H."/>
            <person name="Tamaki H."/>
        </authorList>
    </citation>
    <scope>NUCLEOTIDE SEQUENCE</scope>
    <source>
        <strain evidence="8">TMPK1</strain>
    </source>
</reference>
<protein>
    <submittedName>
        <fullName evidence="8">Aminotransferase</fullName>
    </submittedName>
</protein>
<dbReference type="InterPro" id="IPR015424">
    <property type="entry name" value="PyrdxlP-dep_Trfase"/>
</dbReference>
<dbReference type="GO" id="GO:1901605">
    <property type="term" value="P:alpha-amino acid metabolic process"/>
    <property type="evidence" value="ECO:0007669"/>
    <property type="project" value="TreeGrafter"/>
</dbReference>
<keyword evidence="6" id="KW-0663">Pyridoxal phosphate</keyword>
<dbReference type="Gene3D" id="3.90.1150.10">
    <property type="entry name" value="Aspartate Aminotransferase, domain 1"/>
    <property type="match status" value="1"/>
</dbReference>
<gene>
    <name evidence="8" type="ORF">TMPK1_01120</name>
</gene>
<dbReference type="CDD" id="cd00609">
    <property type="entry name" value="AAT_like"/>
    <property type="match status" value="1"/>
</dbReference>
<dbReference type="Gene3D" id="3.40.640.10">
    <property type="entry name" value="Type I PLP-dependent aspartate aminotransferase-like (Major domain)"/>
    <property type="match status" value="1"/>
</dbReference>
<organism evidence="8 9">
    <name type="scientific">Roseiterribacter gracilis</name>
    <dbReference type="NCBI Taxonomy" id="2812848"/>
    <lineage>
        <taxon>Bacteria</taxon>
        <taxon>Pseudomonadati</taxon>
        <taxon>Pseudomonadota</taxon>
        <taxon>Alphaproteobacteria</taxon>
        <taxon>Rhodospirillales</taxon>
        <taxon>Roseiterribacteraceae</taxon>
        <taxon>Roseiterribacter</taxon>
    </lineage>
</organism>
<name>A0A8S8X974_9PROT</name>
<evidence type="ECO:0000256" key="2">
    <source>
        <dbReference type="ARBA" id="ARBA00007441"/>
    </source>
</evidence>
<dbReference type="AlphaFoldDB" id="A0A8S8X974"/>
<keyword evidence="5" id="KW-0808">Transferase</keyword>
<evidence type="ECO:0000256" key="4">
    <source>
        <dbReference type="ARBA" id="ARBA00022576"/>
    </source>
</evidence>
<dbReference type="Proteomes" id="UP000681075">
    <property type="component" value="Unassembled WGS sequence"/>
</dbReference>
<keyword evidence="4 8" id="KW-0032">Aminotransferase</keyword>
<dbReference type="InterPro" id="IPR015422">
    <property type="entry name" value="PyrdxlP-dep_Trfase_small"/>
</dbReference>
<proteinExistence type="inferred from homology"/>